<protein>
    <submittedName>
        <fullName evidence="1">Uncharacterized protein</fullName>
    </submittedName>
</protein>
<dbReference type="AlphaFoldDB" id="A0A327R6V1"/>
<dbReference type="Proteomes" id="UP000249696">
    <property type="component" value="Unassembled WGS sequence"/>
</dbReference>
<proteinExistence type="predicted"/>
<dbReference type="EMBL" id="QLLN01000004">
    <property type="protein sequence ID" value="RAJ11702.1"/>
    <property type="molecule type" value="Genomic_DNA"/>
</dbReference>
<comment type="caution">
    <text evidence="1">The sequence shown here is derived from an EMBL/GenBank/DDBJ whole genome shotgun (WGS) entry which is preliminary data.</text>
</comment>
<sequence>MKTPLLRLLIRGSLVRAQEGEQLRLKAIRNDGFFYFANFGREGCAER</sequence>
<evidence type="ECO:0000313" key="1">
    <source>
        <dbReference type="EMBL" id="RAJ11702.1"/>
    </source>
</evidence>
<gene>
    <name evidence="1" type="ORF">LV92_02634</name>
</gene>
<evidence type="ECO:0000313" key="2">
    <source>
        <dbReference type="Proteomes" id="UP000249696"/>
    </source>
</evidence>
<accession>A0A327R6V1</accession>
<organism evidence="1 2">
    <name type="scientific">Arenibacter echinorum</name>
    <dbReference type="NCBI Taxonomy" id="440515"/>
    <lineage>
        <taxon>Bacteria</taxon>
        <taxon>Pseudomonadati</taxon>
        <taxon>Bacteroidota</taxon>
        <taxon>Flavobacteriia</taxon>
        <taxon>Flavobacteriales</taxon>
        <taxon>Flavobacteriaceae</taxon>
        <taxon>Arenibacter</taxon>
    </lineage>
</organism>
<keyword evidence="2" id="KW-1185">Reference proteome</keyword>
<name>A0A327R6V1_9FLAO</name>
<reference evidence="1 2" key="1">
    <citation type="submission" date="2018-06" db="EMBL/GenBank/DDBJ databases">
        <title>Genomic Encyclopedia of Archaeal and Bacterial Type Strains, Phase II (KMG-II): from individual species to whole genera.</title>
        <authorList>
            <person name="Goeker M."/>
        </authorList>
    </citation>
    <scope>NUCLEOTIDE SEQUENCE [LARGE SCALE GENOMIC DNA]</scope>
    <source>
        <strain evidence="1 2">DSM 23522</strain>
    </source>
</reference>